<gene>
    <name evidence="3" type="ORF">LAQU0_S08e02278g</name>
</gene>
<feature type="transmembrane region" description="Helical" evidence="2">
    <location>
        <begin position="316"/>
        <end position="337"/>
    </location>
</feature>
<feature type="compositionally biased region" description="Polar residues" evidence="1">
    <location>
        <begin position="29"/>
        <end position="45"/>
    </location>
</feature>
<name>A0A0P1KT90_9SACH</name>
<dbReference type="OrthoDB" id="2589563at2759"/>
<dbReference type="InterPro" id="IPR037737">
    <property type="entry name" value="Srf1"/>
</dbReference>
<dbReference type="PANTHER" id="PTHR36819:SF1">
    <property type="entry name" value="REGULATOR OF PHOSPHOLIPASE D SRF1"/>
    <property type="match status" value="1"/>
</dbReference>
<keyword evidence="4" id="KW-1185">Reference proteome</keyword>
<dbReference type="EMBL" id="LN890539">
    <property type="protein sequence ID" value="CUS23107.1"/>
    <property type="molecule type" value="Genomic_DNA"/>
</dbReference>
<feature type="compositionally biased region" description="Basic and acidic residues" evidence="1">
    <location>
        <begin position="176"/>
        <end position="193"/>
    </location>
</feature>
<keyword evidence="2" id="KW-0812">Transmembrane</keyword>
<dbReference type="Proteomes" id="UP000236544">
    <property type="component" value="Unassembled WGS sequence"/>
</dbReference>
<dbReference type="PANTHER" id="PTHR36819">
    <property type="entry name" value="REGULATOR OF PHOSPHOLIPASE D SRF1"/>
    <property type="match status" value="1"/>
</dbReference>
<feature type="transmembrane region" description="Helical" evidence="2">
    <location>
        <begin position="446"/>
        <end position="470"/>
    </location>
</feature>
<evidence type="ECO:0000256" key="2">
    <source>
        <dbReference type="SAM" id="Phobius"/>
    </source>
</evidence>
<sequence length="479" mass="53853">MSSSRPDGEASNGEKKKSHALDAEPNDFGGQNSRVSQGHSSTASGPDSRDQDGNRSKFLNSYGLVATTVPPFALDEQLKQQSLRQVQTHSALVAEKELGRYCKDPFLVSHNLRWGPFAENVGSNAAYFNKATKPAAGSPGFMLYEDDTGPSSSTVSTKEEEDQDINKTAGESSSYEEAKSTSRQTRTETPHDVFADLNGSWGGSERLNAIFNGPLLDSDKLTSHKDRNDWSEYLESVKAFYYTNGPLNQDLEAGLRREGSSNLDETDENKLHTFLEKQRLDFKETRNHWRQLERQKKQKWVPTLRKLLLDSQYLPLSFRMFIVILSAIALGLAIRIFQNSRDELEFSGSSVPQQASTIMAICVNSIAVLYLFYIAYDEFSGKPLGLRNPVGKLRLILLDLLFIIFSSANLALTFNTLYDRQWVCTEGKYSESELPKMEYICRKQRALASFLFVVLFMWVVTFTVSILRVVEKMSSGSPR</sequence>
<dbReference type="AlphaFoldDB" id="A0A0P1KT90"/>
<feature type="region of interest" description="Disordered" evidence="1">
    <location>
        <begin position="139"/>
        <end position="193"/>
    </location>
</feature>
<organism evidence="3 4">
    <name type="scientific">Lachancea quebecensis</name>
    <dbReference type="NCBI Taxonomy" id="1654605"/>
    <lineage>
        <taxon>Eukaryota</taxon>
        <taxon>Fungi</taxon>
        <taxon>Dikarya</taxon>
        <taxon>Ascomycota</taxon>
        <taxon>Saccharomycotina</taxon>
        <taxon>Saccharomycetes</taxon>
        <taxon>Saccharomycetales</taxon>
        <taxon>Saccharomycetaceae</taxon>
        <taxon>Lachancea</taxon>
    </lineage>
</organism>
<evidence type="ECO:0000313" key="4">
    <source>
        <dbReference type="Proteomes" id="UP000236544"/>
    </source>
</evidence>
<reference evidence="4" key="1">
    <citation type="submission" date="2015-10" db="EMBL/GenBank/DDBJ databases">
        <authorList>
            <person name="Devillers H."/>
        </authorList>
    </citation>
    <scope>NUCLEOTIDE SEQUENCE [LARGE SCALE GENOMIC DNA]</scope>
</reference>
<dbReference type="GO" id="GO:0071944">
    <property type="term" value="C:cell periphery"/>
    <property type="evidence" value="ECO:0007669"/>
    <property type="project" value="TreeGrafter"/>
</dbReference>
<feature type="region of interest" description="Disordered" evidence="1">
    <location>
        <begin position="1"/>
        <end position="58"/>
    </location>
</feature>
<evidence type="ECO:0000256" key="1">
    <source>
        <dbReference type="SAM" id="MobiDB-lite"/>
    </source>
</evidence>
<keyword evidence="2" id="KW-0472">Membrane</keyword>
<proteinExistence type="predicted"/>
<feature type="transmembrane region" description="Helical" evidence="2">
    <location>
        <begin position="396"/>
        <end position="418"/>
    </location>
</feature>
<feature type="compositionally biased region" description="Basic and acidic residues" evidence="1">
    <location>
        <begin position="1"/>
        <end position="22"/>
    </location>
</feature>
<keyword evidence="2" id="KW-1133">Transmembrane helix</keyword>
<dbReference type="GO" id="GO:0000324">
    <property type="term" value="C:fungal-type vacuole"/>
    <property type="evidence" value="ECO:0007669"/>
    <property type="project" value="TreeGrafter"/>
</dbReference>
<evidence type="ECO:0000313" key="3">
    <source>
        <dbReference type="EMBL" id="CUS23107.1"/>
    </source>
</evidence>
<feature type="transmembrane region" description="Helical" evidence="2">
    <location>
        <begin position="358"/>
        <end position="376"/>
    </location>
</feature>
<protein>
    <submittedName>
        <fullName evidence="3">LAQU0S08e02278g1_1</fullName>
    </submittedName>
</protein>
<accession>A0A0P1KT90</accession>